<dbReference type="Pfam" id="PF06583">
    <property type="entry name" value="Neogenin_C"/>
    <property type="match status" value="1"/>
</dbReference>
<dbReference type="PANTHER" id="PTHR44170:SF54">
    <property type="entry name" value="FI24025P1"/>
    <property type="match status" value="1"/>
</dbReference>
<dbReference type="InterPro" id="IPR013098">
    <property type="entry name" value="Ig_I-set"/>
</dbReference>
<feature type="domain" description="Fibronectin type-III" evidence="15">
    <location>
        <begin position="960"/>
        <end position="1057"/>
    </location>
</feature>
<evidence type="ECO:0000256" key="7">
    <source>
        <dbReference type="ARBA" id="ARBA00023136"/>
    </source>
</evidence>
<dbReference type="Pfam" id="PF07679">
    <property type="entry name" value="I-set"/>
    <property type="match status" value="3"/>
</dbReference>
<dbReference type="PANTHER" id="PTHR44170">
    <property type="entry name" value="PROTEIN SIDEKICK"/>
    <property type="match status" value="1"/>
</dbReference>
<evidence type="ECO:0000256" key="6">
    <source>
        <dbReference type="ARBA" id="ARBA00022989"/>
    </source>
</evidence>
<dbReference type="InterPro" id="IPR013783">
    <property type="entry name" value="Ig-like_fold"/>
</dbReference>
<keyword evidence="7 12" id="KW-0472">Membrane</keyword>
<evidence type="ECO:0000259" key="14">
    <source>
        <dbReference type="PROSITE" id="PS50835"/>
    </source>
</evidence>
<dbReference type="Gene3D" id="2.60.40.10">
    <property type="entry name" value="Immunoglobulins"/>
    <property type="match status" value="10"/>
</dbReference>
<dbReference type="GO" id="GO:0016020">
    <property type="term" value="C:membrane"/>
    <property type="evidence" value="ECO:0007669"/>
    <property type="project" value="UniProtKB-SubCell"/>
</dbReference>
<feature type="region of interest" description="Disordered" evidence="11">
    <location>
        <begin position="1152"/>
        <end position="1178"/>
    </location>
</feature>
<feature type="compositionally biased region" description="Polar residues" evidence="11">
    <location>
        <begin position="1299"/>
        <end position="1313"/>
    </location>
</feature>
<keyword evidence="6 12" id="KW-1133">Transmembrane helix</keyword>
<feature type="domain" description="Fibronectin type-III" evidence="15">
    <location>
        <begin position="857"/>
        <end position="955"/>
    </location>
</feature>
<sequence length="1436" mass="159083">MRPSGGICRKLLLSGYCLALRLLLLVASVRSSVRFITEPSDIITTAGKTIRLDCEANFDSVATLPQIRWRIPDGQYFDFIGDTKRSILKNGSLLIKNVFNNDEKDISEGLEAYQCVAFVDNIGSAVSRIATITLARLSPFEKQPTDLKLLPGQTAYFSCVINSQPLPKITWFKDHSPLVIDRTRMTIFPSGALEIDYVQKEDNGAYRCNVTGLDRHRLSDPGVLTIVENEDVIKRLKAPEFVAKPQSTIALEGSIVTLDCAAVGNPRPQISWLKGGTLIDMAYLDSRFSIIGTGGLQITQVNKNDDGNYVCRAENHEDSTDASATLEVHIKPQFIRKPKDTMVLEKEDIILECEVAGKPPPRVIWLKNGDRIKQDEYLQFVSGTNLKISGLMTMDSGMFQCLASNPAGNIQSSAFLNVFHAENLPSSNSSTNISTDFVNSFSAAEKPKDLKNNLPSSPRALEASFVSSRLATLTWINPLKTNGEILTYTIFYQEEGSDRERMTNTSQTDITISGLLPDKHYLFRVMAVNEYGIGDSSPRLKVMTKAEINLPGQPYNVTAKAVSPTSIYVSWSRPEHGSENLKEYKLFYMKDSTSEEQFFITKHTDREISDLSPYTKYKIWVVAYNQNGPGMKSLEVVVLTKPSAPSQPPQNIVVEAISATEINIRWEHPPKSSQNGVITGYKIRYKKPDRKSSGDTITTAGDNLEYQISNLDKSSTYQVRLWTLNTVGSSPPSEWFTILTFDKNLREDTVPDAPTNFKVRAFSNSLLITWSPPKDKSIIVREYTLGWGKGVPDVYKEKINPKIRQYEIKNLEQNADYVLSLAAVNDMGLGPIVYQMATIREQSIINTLEESSNPVIPPIGLKTNVISPNAIEVSWTDNSLLEFDSNVDDVHLYLVRYKSSYSPNNSRYKYVNTTELSCIINDLKPNTQYEFTVKSIKGQFESAWSLLVMNSTQEAKPASPPRDLTAVKNDDKPQSITLNWQPPKFSNGQIIAYLILYTTDDTSSDNEWITEAVEGDLMSYSVKGLTPNTNYFFKIQAKNSIGYGPFSPTINIKTLPGGTPYNDGTSLKDGKSGINNTTILYILIACCLLLISCIGIGIALLCCKQNKPLRNRSKKGYIKGSTGYNAKGVAQSPSIKPPDLWIHHDQMELKSMEKSSQGSLDTSSGCGQGSSNTYDGPDTRVTIHHVPQTTNSLEKNNYVSSYVGNTIIQPLLSDEKVSTLNKRFKPVVLPVDSFDSIYNDTMATLPSQESRSPHPKSQYATTTRAHVTVDLTAGVPENNYIVQATTVPDKFESIPVSSAANLQQQQHTGLVNSSEKRQQGHPLKSFSVPAPPPQSAPSTPQQKHIVTVRPQGSSSPYKKNIYSAINNSPSSTSMSSGPKTWKSPLTGVNQRDTITEVESLSKIQTSYSTEELNQEMANLEGLMKDLSAITASEFQC</sequence>
<proteinExistence type="inferred from homology"/>
<dbReference type="FunFam" id="2.60.40.10:FF:000008">
    <property type="entry name" value="roundabout homolog 2 isoform X2"/>
    <property type="match status" value="1"/>
</dbReference>
<evidence type="ECO:0000256" key="1">
    <source>
        <dbReference type="ARBA" id="ARBA00004479"/>
    </source>
</evidence>
<name>A0A2H8TX68_9HEMI</name>
<dbReference type="PRINTS" id="PR00014">
    <property type="entry name" value="FNTYPEIII"/>
</dbReference>
<dbReference type="GO" id="GO:0009653">
    <property type="term" value="P:anatomical structure morphogenesis"/>
    <property type="evidence" value="ECO:0007669"/>
    <property type="project" value="UniProtKB-ARBA"/>
</dbReference>
<evidence type="ECO:0000256" key="5">
    <source>
        <dbReference type="ARBA" id="ARBA00022737"/>
    </source>
</evidence>
<organism evidence="16">
    <name type="scientific">Melanaphis sacchari</name>
    <dbReference type="NCBI Taxonomy" id="742174"/>
    <lineage>
        <taxon>Eukaryota</taxon>
        <taxon>Metazoa</taxon>
        <taxon>Ecdysozoa</taxon>
        <taxon>Arthropoda</taxon>
        <taxon>Hexapoda</taxon>
        <taxon>Insecta</taxon>
        <taxon>Pterygota</taxon>
        <taxon>Neoptera</taxon>
        <taxon>Paraneoptera</taxon>
        <taxon>Hemiptera</taxon>
        <taxon>Sternorrhyncha</taxon>
        <taxon>Aphidomorpha</taxon>
        <taxon>Aphidoidea</taxon>
        <taxon>Aphididae</taxon>
        <taxon>Aphidini</taxon>
        <taxon>Melanaphis</taxon>
    </lineage>
</organism>
<feature type="chain" id="PRO_5014166436" evidence="13">
    <location>
        <begin position="20"/>
        <end position="1436"/>
    </location>
</feature>
<evidence type="ECO:0000256" key="2">
    <source>
        <dbReference type="ARBA" id="ARBA00009588"/>
    </source>
</evidence>
<dbReference type="Pfam" id="PF00041">
    <property type="entry name" value="fn3"/>
    <property type="match status" value="6"/>
</dbReference>
<keyword evidence="5" id="KW-0677">Repeat</keyword>
<dbReference type="InterPro" id="IPR036179">
    <property type="entry name" value="Ig-like_dom_sf"/>
</dbReference>
<feature type="compositionally biased region" description="Polar residues" evidence="11">
    <location>
        <begin position="1154"/>
        <end position="1174"/>
    </location>
</feature>
<feature type="region of interest" description="Disordered" evidence="11">
    <location>
        <begin position="1299"/>
        <end position="1357"/>
    </location>
</feature>
<evidence type="ECO:0000256" key="8">
    <source>
        <dbReference type="ARBA" id="ARBA00023157"/>
    </source>
</evidence>
<dbReference type="CDD" id="cd00063">
    <property type="entry name" value="FN3"/>
    <property type="match status" value="6"/>
</dbReference>
<keyword evidence="8" id="KW-1015">Disulfide bond</keyword>
<dbReference type="FunFam" id="2.60.40.10:FF:000036">
    <property type="entry name" value="receptor-type tyrosine-protein phosphatase delta isoform X1"/>
    <property type="match status" value="1"/>
</dbReference>
<dbReference type="GO" id="GO:0030154">
    <property type="term" value="P:cell differentiation"/>
    <property type="evidence" value="ECO:0007669"/>
    <property type="project" value="UniProtKB-ARBA"/>
</dbReference>
<feature type="domain" description="Fibronectin type-III" evidence="15">
    <location>
        <begin position="750"/>
        <end position="844"/>
    </location>
</feature>
<evidence type="ECO:0000256" key="9">
    <source>
        <dbReference type="ARBA" id="ARBA00023180"/>
    </source>
</evidence>
<dbReference type="SUPFAM" id="SSF49265">
    <property type="entry name" value="Fibronectin type III"/>
    <property type="match status" value="4"/>
</dbReference>
<feature type="domain" description="Fibronectin type-III" evidence="15">
    <location>
        <begin position="648"/>
        <end position="743"/>
    </location>
</feature>
<dbReference type="PROSITE" id="PS50835">
    <property type="entry name" value="IG_LIKE"/>
    <property type="match status" value="3"/>
</dbReference>
<keyword evidence="10" id="KW-0393">Immunoglobulin domain</keyword>
<evidence type="ECO:0000256" key="4">
    <source>
        <dbReference type="ARBA" id="ARBA00022729"/>
    </source>
</evidence>
<feature type="domain" description="Ig-like" evidence="14">
    <location>
        <begin position="239"/>
        <end position="327"/>
    </location>
</feature>
<dbReference type="InterPro" id="IPR010560">
    <property type="entry name" value="Neogenin_C"/>
</dbReference>
<dbReference type="InterPro" id="IPR003599">
    <property type="entry name" value="Ig_sub"/>
</dbReference>
<evidence type="ECO:0000259" key="15">
    <source>
        <dbReference type="PROSITE" id="PS50853"/>
    </source>
</evidence>
<feature type="domain" description="Ig-like" evidence="14">
    <location>
        <begin position="139"/>
        <end position="219"/>
    </location>
</feature>
<evidence type="ECO:0000313" key="16">
    <source>
        <dbReference type="EMBL" id="MBW18112.1"/>
    </source>
</evidence>
<evidence type="ECO:0000256" key="12">
    <source>
        <dbReference type="SAM" id="Phobius"/>
    </source>
</evidence>
<dbReference type="OrthoDB" id="114660at2759"/>
<keyword evidence="4 13" id="KW-0732">Signal</keyword>
<dbReference type="InterPro" id="IPR003598">
    <property type="entry name" value="Ig_sub2"/>
</dbReference>
<keyword evidence="3 12" id="KW-0812">Transmembrane</keyword>
<dbReference type="GO" id="GO:0007399">
    <property type="term" value="P:nervous system development"/>
    <property type="evidence" value="ECO:0007669"/>
    <property type="project" value="UniProtKB-ARBA"/>
</dbReference>
<dbReference type="SUPFAM" id="SSF48726">
    <property type="entry name" value="Immunoglobulin"/>
    <property type="match status" value="3"/>
</dbReference>
<feature type="domain" description="Fibronectin type-III" evidence="15">
    <location>
        <begin position="457"/>
        <end position="547"/>
    </location>
</feature>
<keyword evidence="9" id="KW-0325">Glycoprotein</keyword>
<dbReference type="PROSITE" id="PS50853">
    <property type="entry name" value="FN3"/>
    <property type="match status" value="6"/>
</dbReference>
<evidence type="ECO:0000256" key="3">
    <source>
        <dbReference type="ARBA" id="ARBA00022692"/>
    </source>
</evidence>
<dbReference type="InterPro" id="IPR007110">
    <property type="entry name" value="Ig-like_dom"/>
</dbReference>
<protein>
    <submittedName>
        <fullName evidence="16">Neogenin</fullName>
    </submittedName>
</protein>
<comment type="subcellular location">
    <subcellularLocation>
        <location evidence="1">Membrane</location>
        <topology evidence="1">Single-pass type I membrane protein</topology>
    </subcellularLocation>
</comment>
<accession>A0A2H8TX68</accession>
<dbReference type="InterPro" id="IPR036116">
    <property type="entry name" value="FN3_sf"/>
</dbReference>
<feature type="compositionally biased region" description="Low complexity" evidence="11">
    <location>
        <begin position="1367"/>
        <end position="1376"/>
    </location>
</feature>
<evidence type="ECO:0000256" key="11">
    <source>
        <dbReference type="SAM" id="MobiDB-lite"/>
    </source>
</evidence>
<evidence type="ECO:0000256" key="13">
    <source>
        <dbReference type="SAM" id="SignalP"/>
    </source>
</evidence>
<feature type="domain" description="Fibronectin type-III" evidence="15">
    <location>
        <begin position="553"/>
        <end position="643"/>
    </location>
</feature>
<reference evidence="16" key="1">
    <citation type="submission" date="2017-10" db="EMBL/GenBank/DDBJ databases">
        <title>Transcriptome Assembly of Sugarcane Aphid Adults.</title>
        <authorList>
            <person name="Scully E.D."/>
            <person name="Palmer N.A."/>
            <person name="Geib S.M."/>
            <person name="Sarath G."/>
            <person name="Sattler S.E."/>
        </authorList>
    </citation>
    <scope>NUCLEOTIDE SEQUENCE</scope>
    <source>
        <tissue evidence="16">Whole body</tissue>
    </source>
</reference>
<feature type="region of interest" description="Disordered" evidence="11">
    <location>
        <begin position="1367"/>
        <end position="1386"/>
    </location>
</feature>
<comment type="similarity">
    <text evidence="2">Belongs to the immunoglobulin superfamily. DCC family.</text>
</comment>
<gene>
    <name evidence="16" type="primary">Neo1_2</name>
</gene>
<feature type="domain" description="Ig-like" evidence="14">
    <location>
        <begin position="332"/>
        <end position="417"/>
    </location>
</feature>
<dbReference type="FunFam" id="2.60.40.10:FF:000004">
    <property type="entry name" value="DCC isoform 1"/>
    <property type="match status" value="1"/>
</dbReference>
<evidence type="ECO:0000256" key="10">
    <source>
        <dbReference type="ARBA" id="ARBA00023319"/>
    </source>
</evidence>
<dbReference type="SMART" id="SM00408">
    <property type="entry name" value="IGc2"/>
    <property type="match status" value="3"/>
</dbReference>
<dbReference type="SMART" id="SM00409">
    <property type="entry name" value="IG"/>
    <property type="match status" value="4"/>
</dbReference>
<dbReference type="GO" id="GO:0098609">
    <property type="term" value="P:cell-cell adhesion"/>
    <property type="evidence" value="ECO:0007669"/>
    <property type="project" value="TreeGrafter"/>
</dbReference>
<dbReference type="InterPro" id="IPR003961">
    <property type="entry name" value="FN3_dom"/>
</dbReference>
<feature type="transmembrane region" description="Helical" evidence="12">
    <location>
        <begin position="1079"/>
        <end position="1103"/>
    </location>
</feature>
<dbReference type="EMBL" id="GFXV01006307">
    <property type="protein sequence ID" value="MBW18112.1"/>
    <property type="molecule type" value="Transcribed_RNA"/>
</dbReference>
<dbReference type="SMART" id="SM00060">
    <property type="entry name" value="FN3"/>
    <property type="match status" value="6"/>
</dbReference>
<dbReference type="FunFam" id="2.60.40.10:FF:000028">
    <property type="entry name" value="Neuronal cell adhesion molecule"/>
    <property type="match status" value="1"/>
</dbReference>
<feature type="signal peptide" evidence="13">
    <location>
        <begin position="1"/>
        <end position="19"/>
    </location>
</feature>